<dbReference type="AlphaFoldDB" id="A0A059T1S5"/>
<gene>
    <name evidence="6" type="primary">rps3</name>
</gene>
<reference evidence="6" key="1">
    <citation type="journal article" date="2014" name="Mar. Genomics">
        <title>The mitochondrial genome of the red alga Kappaphycus striatus ('Green Sacol' variety): Complete nucleotide sequence, genome structure and organization, and comparative analysis.</title>
        <authorList>
            <person name="Tablizo F.A."/>
            <person name="Lluisma A.O."/>
        </authorList>
    </citation>
    <scope>NUCLEOTIDE SEQUENCE</scope>
    <source>
        <strain evidence="6">Sacol</strain>
    </source>
</reference>
<evidence type="ECO:0000256" key="2">
    <source>
        <dbReference type="ARBA" id="ARBA00022980"/>
    </source>
</evidence>
<dbReference type="RefSeq" id="YP_009040515.1">
    <property type="nucleotide sequence ID" value="NC_024265.1"/>
</dbReference>
<dbReference type="SUPFAM" id="SSF54821">
    <property type="entry name" value="Ribosomal protein S3 C-terminal domain"/>
    <property type="match status" value="1"/>
</dbReference>
<keyword evidence="4" id="KW-1133">Transmembrane helix</keyword>
<dbReference type="InterPro" id="IPR001351">
    <property type="entry name" value="Ribosomal_uS3_C"/>
</dbReference>
<accession>A0A059T1S5</accession>
<dbReference type="GO" id="GO:0003735">
    <property type="term" value="F:structural constituent of ribosome"/>
    <property type="evidence" value="ECO:0007669"/>
    <property type="project" value="InterPro"/>
</dbReference>
<evidence type="ECO:0000313" key="6">
    <source>
        <dbReference type="EMBL" id="AHG98614.1"/>
    </source>
</evidence>
<comment type="similarity">
    <text evidence="1">Belongs to the universal ribosomal protein uS3 family.</text>
</comment>
<geneLocation type="mitochondrion" evidence="6"/>
<sequence length="232" mass="27330">MAQKINPISFRLGIIRIWNFNLQIYGKSCFIYSFLFFRYLKAIKLIKRILNSNGFSLDYQNWKIGKFEVKLSVYYSNLISTGIKSNLLAFKTMFRILNIWFPKKVSVILYFNKSGGSLFGNFIAIYVQHLINMNMPSKKIVWNVSKFIKAFLYEEKIIFYKNGILKIKLQGFKVFLSGRLEDSKTQMAKSFQHLEGNLPLNVLKNHIVYDSNIVYTKNGTCGLKIWLFYEFY</sequence>
<evidence type="ECO:0000256" key="3">
    <source>
        <dbReference type="ARBA" id="ARBA00023274"/>
    </source>
</evidence>
<dbReference type="InterPro" id="IPR036419">
    <property type="entry name" value="Ribosomal_S3_C_sf"/>
</dbReference>
<dbReference type="GO" id="GO:0005840">
    <property type="term" value="C:ribosome"/>
    <property type="evidence" value="ECO:0007669"/>
    <property type="project" value="UniProtKB-KW"/>
</dbReference>
<proteinExistence type="inferred from homology"/>
<keyword evidence="4" id="KW-0472">Membrane</keyword>
<dbReference type="Pfam" id="PF00189">
    <property type="entry name" value="Ribosomal_S3_C"/>
    <property type="match status" value="1"/>
</dbReference>
<evidence type="ECO:0000259" key="5">
    <source>
        <dbReference type="Pfam" id="PF00189"/>
    </source>
</evidence>
<evidence type="ECO:0000256" key="4">
    <source>
        <dbReference type="SAM" id="Phobius"/>
    </source>
</evidence>
<keyword evidence="3" id="KW-0687">Ribonucleoprotein</keyword>
<feature type="domain" description="Small ribosomal subunit protein uS3 C-terminal" evidence="5">
    <location>
        <begin position="164"/>
        <end position="226"/>
    </location>
</feature>
<keyword evidence="6" id="KW-0496">Mitochondrion</keyword>
<name>A0A059T1S5_9FLOR</name>
<dbReference type="EMBL" id="KF833365">
    <property type="protein sequence ID" value="AHG98614.1"/>
    <property type="molecule type" value="Genomic_DNA"/>
</dbReference>
<organism evidence="6">
    <name type="scientific">Kappaphycus striatus</name>
    <dbReference type="NCBI Taxonomy" id="88410"/>
    <lineage>
        <taxon>Eukaryota</taxon>
        <taxon>Rhodophyta</taxon>
        <taxon>Florideophyceae</taxon>
        <taxon>Rhodymeniophycidae</taxon>
        <taxon>Gigartinales</taxon>
        <taxon>Solieriaceae</taxon>
        <taxon>Kappaphycus</taxon>
    </lineage>
</organism>
<dbReference type="GeneID" id="19591641"/>
<evidence type="ECO:0000256" key="1">
    <source>
        <dbReference type="ARBA" id="ARBA00010761"/>
    </source>
</evidence>
<dbReference type="Gene3D" id="3.30.1140.32">
    <property type="entry name" value="Ribosomal protein S3, C-terminal domain"/>
    <property type="match status" value="1"/>
</dbReference>
<keyword evidence="4" id="KW-0812">Transmembrane</keyword>
<dbReference type="GO" id="GO:1990904">
    <property type="term" value="C:ribonucleoprotein complex"/>
    <property type="evidence" value="ECO:0007669"/>
    <property type="project" value="UniProtKB-KW"/>
</dbReference>
<keyword evidence="2 6" id="KW-0689">Ribosomal protein</keyword>
<protein>
    <submittedName>
        <fullName evidence="6">30S ribosomal protein S3</fullName>
    </submittedName>
</protein>
<dbReference type="GO" id="GO:0006412">
    <property type="term" value="P:translation"/>
    <property type="evidence" value="ECO:0007669"/>
    <property type="project" value="InterPro"/>
</dbReference>
<feature type="transmembrane region" description="Helical" evidence="4">
    <location>
        <begin position="20"/>
        <end position="40"/>
    </location>
</feature>